<dbReference type="EMBL" id="AP027735">
    <property type="protein sequence ID" value="BDZ57300.1"/>
    <property type="molecule type" value="Genomic_DNA"/>
</dbReference>
<evidence type="ECO:0000313" key="1">
    <source>
        <dbReference type="EMBL" id="BDZ57300.1"/>
    </source>
</evidence>
<sequence>MLVTVDRHVPHLHRLQQHLDGRLQQGLQVGVGADEVLGGDHEGAAGDPDLDDVEAQGDVVGGVELGEEVARQLVGDLPLAEDAHQRHVAVHGLHEQLLALHLEAHVAVGVDVGAIAVVLQRIQHATAQRRLVGRGREVRQ</sequence>
<proteinExistence type="predicted"/>
<gene>
    <name evidence="1" type="ORF">GCM10025872_09570</name>
</gene>
<dbReference type="RefSeq" id="WP_289232440.1">
    <property type="nucleotide sequence ID" value="NZ_AP027735.1"/>
</dbReference>
<name>A0ABM8H8V6_9MICO</name>
<reference evidence="2" key="1">
    <citation type="journal article" date="2019" name="Int. J. Syst. Evol. Microbiol.">
        <title>The Global Catalogue of Microorganisms (GCM) 10K type strain sequencing project: providing services to taxonomists for standard genome sequencing and annotation.</title>
        <authorList>
            <consortium name="The Broad Institute Genomics Platform"/>
            <consortium name="The Broad Institute Genome Sequencing Center for Infectious Disease"/>
            <person name="Wu L."/>
            <person name="Ma J."/>
        </authorList>
    </citation>
    <scope>NUCLEOTIDE SEQUENCE [LARGE SCALE GENOMIC DNA]</scope>
    <source>
        <strain evidence="2">NBRC 110608</strain>
    </source>
</reference>
<evidence type="ECO:0000313" key="2">
    <source>
        <dbReference type="Proteomes" id="UP001321421"/>
    </source>
</evidence>
<dbReference type="Proteomes" id="UP001321421">
    <property type="component" value="Chromosome"/>
</dbReference>
<organism evidence="1 2">
    <name type="scientific">Barrientosiimonas endolithica</name>
    <dbReference type="NCBI Taxonomy" id="1535208"/>
    <lineage>
        <taxon>Bacteria</taxon>
        <taxon>Bacillati</taxon>
        <taxon>Actinomycetota</taxon>
        <taxon>Actinomycetes</taxon>
        <taxon>Micrococcales</taxon>
        <taxon>Dermacoccaceae</taxon>
        <taxon>Barrientosiimonas</taxon>
    </lineage>
</organism>
<keyword evidence="2" id="KW-1185">Reference proteome</keyword>
<accession>A0ABM8H8V6</accession>
<protein>
    <submittedName>
        <fullName evidence="1">Uncharacterized protein</fullName>
    </submittedName>
</protein>